<gene>
    <name evidence="1" type="ORF">K452DRAFT_22817</name>
</gene>
<proteinExistence type="predicted"/>
<name>A0A6A6AW11_9PEZI</name>
<protein>
    <submittedName>
        <fullName evidence="1">Uncharacterized protein</fullName>
    </submittedName>
</protein>
<dbReference type="EMBL" id="ML995586">
    <property type="protein sequence ID" value="KAF2135428.1"/>
    <property type="molecule type" value="Genomic_DNA"/>
</dbReference>
<organism evidence="1 2">
    <name type="scientific">Aplosporella prunicola CBS 121167</name>
    <dbReference type="NCBI Taxonomy" id="1176127"/>
    <lineage>
        <taxon>Eukaryota</taxon>
        <taxon>Fungi</taxon>
        <taxon>Dikarya</taxon>
        <taxon>Ascomycota</taxon>
        <taxon>Pezizomycotina</taxon>
        <taxon>Dothideomycetes</taxon>
        <taxon>Dothideomycetes incertae sedis</taxon>
        <taxon>Botryosphaeriales</taxon>
        <taxon>Aplosporellaceae</taxon>
        <taxon>Aplosporella</taxon>
    </lineage>
</organism>
<reference evidence="1" key="1">
    <citation type="journal article" date="2020" name="Stud. Mycol.">
        <title>101 Dothideomycetes genomes: a test case for predicting lifestyles and emergence of pathogens.</title>
        <authorList>
            <person name="Haridas S."/>
            <person name="Albert R."/>
            <person name="Binder M."/>
            <person name="Bloem J."/>
            <person name="Labutti K."/>
            <person name="Salamov A."/>
            <person name="Andreopoulos B."/>
            <person name="Baker S."/>
            <person name="Barry K."/>
            <person name="Bills G."/>
            <person name="Bluhm B."/>
            <person name="Cannon C."/>
            <person name="Castanera R."/>
            <person name="Culley D."/>
            <person name="Daum C."/>
            <person name="Ezra D."/>
            <person name="Gonzalez J."/>
            <person name="Henrissat B."/>
            <person name="Kuo A."/>
            <person name="Liang C."/>
            <person name="Lipzen A."/>
            <person name="Lutzoni F."/>
            <person name="Magnuson J."/>
            <person name="Mondo S."/>
            <person name="Nolan M."/>
            <person name="Ohm R."/>
            <person name="Pangilinan J."/>
            <person name="Park H.-J."/>
            <person name="Ramirez L."/>
            <person name="Alfaro M."/>
            <person name="Sun H."/>
            <person name="Tritt A."/>
            <person name="Yoshinaga Y."/>
            <person name="Zwiers L.-H."/>
            <person name="Turgeon B."/>
            <person name="Goodwin S."/>
            <person name="Spatafora J."/>
            <person name="Crous P."/>
            <person name="Grigoriev I."/>
        </authorList>
    </citation>
    <scope>NUCLEOTIDE SEQUENCE</scope>
    <source>
        <strain evidence="1">CBS 121167</strain>
    </source>
</reference>
<dbReference type="AlphaFoldDB" id="A0A6A6AW11"/>
<keyword evidence="2" id="KW-1185">Reference proteome</keyword>
<accession>A0A6A6AW11</accession>
<sequence length="101" mass="11683">MRHRAWRGNDFTASLAMQLYLYLLANLAAAPAHQRTRLTIARLFACSPVRQGPPITKWLLQASLALLLRRRHLYGVPKVSPCRRLPVVECFEAEMRRFKPQ</sequence>
<evidence type="ECO:0000313" key="2">
    <source>
        <dbReference type="Proteomes" id="UP000799438"/>
    </source>
</evidence>
<dbReference type="Proteomes" id="UP000799438">
    <property type="component" value="Unassembled WGS sequence"/>
</dbReference>
<evidence type="ECO:0000313" key="1">
    <source>
        <dbReference type="EMBL" id="KAF2135428.1"/>
    </source>
</evidence>
<dbReference type="GeneID" id="54294439"/>
<dbReference type="RefSeq" id="XP_033391146.1">
    <property type="nucleotide sequence ID" value="XM_033536943.1"/>
</dbReference>